<reference evidence="1 2" key="1">
    <citation type="submission" date="2014-08" db="EMBL/GenBank/DDBJ databases">
        <authorList>
            <person name="Hassan Y.I."/>
            <person name="Lepp D."/>
            <person name="Zhou T."/>
        </authorList>
    </citation>
    <scope>NUCLEOTIDE SEQUENCE [LARGE SCALE GENOMIC DNA]</scope>
    <source>
        <strain evidence="1 2">IFO13584</strain>
    </source>
</reference>
<accession>A0A087M661</accession>
<evidence type="ECO:0000313" key="2">
    <source>
        <dbReference type="Proteomes" id="UP000028981"/>
    </source>
</evidence>
<gene>
    <name evidence="1" type="ORF">JP75_05320</name>
</gene>
<proteinExistence type="predicted"/>
<organism evidence="1 2">
    <name type="scientific">Devosia riboflavina</name>
    <dbReference type="NCBI Taxonomy" id="46914"/>
    <lineage>
        <taxon>Bacteria</taxon>
        <taxon>Pseudomonadati</taxon>
        <taxon>Pseudomonadota</taxon>
        <taxon>Alphaproteobacteria</taxon>
        <taxon>Hyphomicrobiales</taxon>
        <taxon>Devosiaceae</taxon>
        <taxon>Devosia</taxon>
    </lineage>
</organism>
<protein>
    <recommendedName>
        <fullName evidence="3">Twin-arginine translocation signal domain-containing protein</fullName>
    </recommendedName>
</protein>
<dbReference type="InterPro" id="IPR019546">
    <property type="entry name" value="TAT_signal_bac_arc"/>
</dbReference>
<name>A0A087M661_9HYPH</name>
<sequence length="146" mass="16185">MDRRNFLGLAASGTLLGAFGLSTPAFADLPSLRFRDMYSRGKDLSDEAIALEGQRIVMTGYMAPPLKPEINFFVLTKTPMATCPFCDDATDWPNDIVLSYFEGDMKFTRFSNLIRVEGTFDTGIETDGPTGFVSKVRLLDTSYTIL</sequence>
<dbReference type="NCBIfam" id="TIGR01409">
    <property type="entry name" value="TAT_signal_seq"/>
    <property type="match status" value="1"/>
</dbReference>
<keyword evidence="2" id="KW-1185">Reference proteome</keyword>
<dbReference type="InterPro" id="IPR006311">
    <property type="entry name" value="TAT_signal"/>
</dbReference>
<dbReference type="PROSITE" id="PS51318">
    <property type="entry name" value="TAT"/>
    <property type="match status" value="1"/>
</dbReference>
<dbReference type="Proteomes" id="UP000028981">
    <property type="component" value="Unassembled WGS sequence"/>
</dbReference>
<evidence type="ECO:0008006" key="3">
    <source>
        <dbReference type="Google" id="ProtNLM"/>
    </source>
</evidence>
<dbReference type="RefSeq" id="WP_035080068.1">
    <property type="nucleotide sequence ID" value="NZ_JQGC01000003.1"/>
</dbReference>
<dbReference type="AlphaFoldDB" id="A0A087M661"/>
<comment type="caution">
    <text evidence="1">The sequence shown here is derived from an EMBL/GenBank/DDBJ whole genome shotgun (WGS) entry which is preliminary data.</text>
</comment>
<dbReference type="EMBL" id="JQGC01000003">
    <property type="protein sequence ID" value="KFL32364.1"/>
    <property type="molecule type" value="Genomic_DNA"/>
</dbReference>
<evidence type="ECO:0000313" key="1">
    <source>
        <dbReference type="EMBL" id="KFL32364.1"/>
    </source>
</evidence>
<dbReference type="STRING" id="46914.JP75_05320"/>
<dbReference type="OrthoDB" id="2583024at2"/>
<dbReference type="Gene3D" id="2.40.50.870">
    <property type="entry name" value="Protein of unknown function (DUF3299)"/>
    <property type="match status" value="1"/>
</dbReference>